<feature type="transmembrane region" description="Helical" evidence="1">
    <location>
        <begin position="121"/>
        <end position="142"/>
    </location>
</feature>
<organism evidence="2 3">
    <name type="scientific">Fadolivirus FV1/VV64</name>
    <dbReference type="NCBI Taxonomy" id="3070911"/>
    <lineage>
        <taxon>Viruses</taxon>
        <taxon>Varidnaviria</taxon>
        <taxon>Bamfordvirae</taxon>
        <taxon>Nucleocytoviricota</taxon>
        <taxon>Megaviricetes</taxon>
        <taxon>Imitervirales</taxon>
        <taxon>Mimiviridae</taxon>
        <taxon>Klosneuvirinae</taxon>
        <taxon>Fadolivirus</taxon>
        <taxon>Fadolivirus algeromassiliense</taxon>
    </lineage>
</organism>
<keyword evidence="3" id="KW-1185">Reference proteome</keyword>
<dbReference type="EMBL" id="MT418680">
    <property type="protein sequence ID" value="QKF94510.1"/>
    <property type="molecule type" value="Genomic_DNA"/>
</dbReference>
<evidence type="ECO:0000313" key="2">
    <source>
        <dbReference type="EMBL" id="QKF94510.1"/>
    </source>
</evidence>
<sequence>MSRTCTLVTCFCIVFLIPTIALSIASIYIGVANMDTSCDTGGNNTMKLSTWLFVNSGTALGTTTIYIILLLLFLNREQYKYLIIFLIIYVFNWIFVVSWNVVGAIELFKDSIDCRNQAESLWVMVLVSLIFQWIGLAQIVCLRRCNLSNMLEMTEHIGEMNEQRPLTV</sequence>
<feature type="transmembrane region" description="Helical" evidence="1">
    <location>
        <begin position="51"/>
        <end position="74"/>
    </location>
</feature>
<reference evidence="2 3" key="1">
    <citation type="submission" date="2020-04" db="EMBL/GenBank/DDBJ databases">
        <title>Advantages and limits of metagenomic assembly and binning of a giant virus.</title>
        <authorList>
            <person name="Schulz F."/>
            <person name="Andreani J."/>
            <person name="Francis R."/>
            <person name="Boudjemaa H."/>
            <person name="Bou Khalil J.Y."/>
            <person name="Lee J."/>
            <person name="La Scola B."/>
            <person name="Woyke T."/>
        </authorList>
    </citation>
    <scope>NUCLEOTIDE SEQUENCE [LARGE SCALE GENOMIC DNA]</scope>
    <source>
        <strain evidence="2 3">FV1/VV64</strain>
    </source>
</reference>
<evidence type="ECO:0000313" key="3">
    <source>
        <dbReference type="Proteomes" id="UP001162001"/>
    </source>
</evidence>
<gene>
    <name evidence="2" type="ORF">Fadolivirus_1_1052</name>
</gene>
<feature type="transmembrane region" description="Helical" evidence="1">
    <location>
        <begin position="7"/>
        <end position="31"/>
    </location>
</feature>
<keyword evidence="1" id="KW-1133">Transmembrane helix</keyword>
<feature type="transmembrane region" description="Helical" evidence="1">
    <location>
        <begin position="81"/>
        <end position="101"/>
    </location>
</feature>
<proteinExistence type="predicted"/>
<accession>A0A7D3UTS0</accession>
<protein>
    <submittedName>
        <fullName evidence="2">Uncharacterized protein</fullName>
    </submittedName>
</protein>
<evidence type="ECO:0000256" key="1">
    <source>
        <dbReference type="SAM" id="Phobius"/>
    </source>
</evidence>
<dbReference type="Proteomes" id="UP001162001">
    <property type="component" value="Segment"/>
</dbReference>
<keyword evidence="1" id="KW-0472">Membrane</keyword>
<keyword evidence="1" id="KW-0812">Transmembrane</keyword>
<name>A0A7D3UTS0_9VIRU</name>